<dbReference type="OrthoDB" id="281764at2157"/>
<dbReference type="FunFam" id="3.40.50.720:FF:000084">
    <property type="entry name" value="Short-chain dehydrogenase reductase"/>
    <property type="match status" value="1"/>
</dbReference>
<evidence type="ECO:0000256" key="3">
    <source>
        <dbReference type="SAM" id="MobiDB-lite"/>
    </source>
</evidence>
<dbReference type="EMBL" id="FOZS01000002">
    <property type="protein sequence ID" value="SFS68801.1"/>
    <property type="molecule type" value="Genomic_DNA"/>
</dbReference>
<evidence type="ECO:0000313" key="5">
    <source>
        <dbReference type="Proteomes" id="UP000199199"/>
    </source>
</evidence>
<dbReference type="InterPro" id="IPR036291">
    <property type="entry name" value="NAD(P)-bd_dom_sf"/>
</dbReference>
<dbReference type="SUPFAM" id="SSF51735">
    <property type="entry name" value="NAD(P)-binding Rossmann-fold domains"/>
    <property type="match status" value="1"/>
</dbReference>
<dbReference type="PRINTS" id="PR00080">
    <property type="entry name" value="SDRFAMILY"/>
</dbReference>
<dbReference type="PANTHER" id="PTHR42760:SF133">
    <property type="entry name" value="3-OXOACYL-[ACYL-CARRIER-PROTEIN] REDUCTASE"/>
    <property type="match status" value="1"/>
</dbReference>
<sequence length="260" mass="27755">MASPRYDYEQTTVVITGASSGIGREIARRFGECGATVINGDLEREPKDADVPTDELLEDGPGDGVYVETDVTDRGDLEALVDAARERGGVDVMINNAGLQIPKPMAEVTPEEFDRIHAVNSRGAFFGTQVAAEDMIERDDPGAIINTASISSNLAQFGQVQYDSTKGSVRMITRGSALEYAEEGIRVNGVAPGQIATEFTEGWSERAREQAANDELLKPVPLGRAGTPEDVAGAYLFLASDDAAYVAGELLHVDGGWQIC</sequence>
<dbReference type="NCBIfam" id="NF005559">
    <property type="entry name" value="PRK07231.1"/>
    <property type="match status" value="1"/>
</dbReference>
<feature type="compositionally biased region" description="Acidic residues" evidence="3">
    <location>
        <begin position="51"/>
        <end position="61"/>
    </location>
</feature>
<proteinExistence type="inferred from homology"/>
<comment type="similarity">
    <text evidence="1">Belongs to the short-chain dehydrogenases/reductases (SDR) family.</text>
</comment>
<dbReference type="InterPro" id="IPR002347">
    <property type="entry name" value="SDR_fam"/>
</dbReference>
<evidence type="ECO:0000313" key="4">
    <source>
        <dbReference type="EMBL" id="SFS68801.1"/>
    </source>
</evidence>
<dbReference type="CDD" id="cd05233">
    <property type="entry name" value="SDR_c"/>
    <property type="match status" value="1"/>
</dbReference>
<dbReference type="Pfam" id="PF13561">
    <property type="entry name" value="adh_short_C2"/>
    <property type="match status" value="1"/>
</dbReference>
<name>A0A1I6RVS6_9EURY</name>
<evidence type="ECO:0000256" key="2">
    <source>
        <dbReference type="ARBA" id="ARBA00023002"/>
    </source>
</evidence>
<evidence type="ECO:0000256" key="1">
    <source>
        <dbReference type="ARBA" id="ARBA00006484"/>
    </source>
</evidence>
<accession>A0A1I6RVS6</accession>
<dbReference type="Gene3D" id="3.40.50.720">
    <property type="entry name" value="NAD(P)-binding Rossmann-like Domain"/>
    <property type="match status" value="1"/>
</dbReference>
<dbReference type="GO" id="GO:0016616">
    <property type="term" value="F:oxidoreductase activity, acting on the CH-OH group of donors, NAD or NADP as acceptor"/>
    <property type="evidence" value="ECO:0007669"/>
    <property type="project" value="TreeGrafter"/>
</dbReference>
<reference evidence="5" key="1">
    <citation type="submission" date="2016-10" db="EMBL/GenBank/DDBJ databases">
        <authorList>
            <person name="Varghese N."/>
            <person name="Submissions S."/>
        </authorList>
    </citation>
    <scope>NUCLEOTIDE SEQUENCE [LARGE SCALE GENOMIC DNA]</scope>
    <source>
        <strain evidence="5">DSM 22427</strain>
    </source>
</reference>
<keyword evidence="5" id="KW-1185">Reference proteome</keyword>
<dbReference type="RefSeq" id="WP_092904543.1">
    <property type="nucleotide sequence ID" value="NZ_FOZS01000002.1"/>
</dbReference>
<dbReference type="Proteomes" id="UP000199199">
    <property type="component" value="Unassembled WGS sequence"/>
</dbReference>
<organism evidence="4 5">
    <name type="scientific">Halostagnicola kamekurae</name>
    <dbReference type="NCBI Taxonomy" id="619731"/>
    <lineage>
        <taxon>Archaea</taxon>
        <taxon>Methanobacteriati</taxon>
        <taxon>Methanobacteriota</taxon>
        <taxon>Stenosarchaea group</taxon>
        <taxon>Halobacteria</taxon>
        <taxon>Halobacteriales</taxon>
        <taxon>Natrialbaceae</taxon>
        <taxon>Halostagnicola</taxon>
    </lineage>
</organism>
<dbReference type="PANTHER" id="PTHR42760">
    <property type="entry name" value="SHORT-CHAIN DEHYDROGENASES/REDUCTASES FAMILY MEMBER"/>
    <property type="match status" value="1"/>
</dbReference>
<protein>
    <submittedName>
        <fullName evidence="4">NAD(P)-dependent dehydrogenase, short-chain alcohol dehydrogenase family</fullName>
    </submittedName>
</protein>
<dbReference type="AlphaFoldDB" id="A0A1I6RVS6"/>
<gene>
    <name evidence="4" type="ORF">SAMN04488556_2217</name>
</gene>
<dbReference type="PRINTS" id="PR00081">
    <property type="entry name" value="GDHRDH"/>
</dbReference>
<feature type="region of interest" description="Disordered" evidence="3">
    <location>
        <begin position="44"/>
        <end position="63"/>
    </location>
</feature>
<keyword evidence="2" id="KW-0560">Oxidoreductase</keyword>